<evidence type="ECO:0000313" key="3">
    <source>
        <dbReference type="Proteomes" id="UP000193925"/>
    </source>
</evidence>
<dbReference type="EMBL" id="LT841305">
    <property type="protein sequence ID" value="SMH64446.1"/>
    <property type="molecule type" value="Genomic_DNA"/>
</dbReference>
<reference evidence="1" key="2">
    <citation type="submission" date="2014-07" db="EMBL/GenBank/DDBJ databases">
        <title>Initial genome analysis of the psychrotolerant acidophile Acidithiobacillus ferrivorans CF27: insights into iron and sulfur oxidation pathways and into biofilm formation.</title>
        <authorList>
            <person name="Talla E."/>
            <person name="Hedrich S."/>
            <person name="Mangenot S."/>
            <person name="Ji B."/>
            <person name="Johnson D.B."/>
            <person name="Barbe V."/>
            <person name="Bonnefoy V."/>
        </authorList>
    </citation>
    <scope>NUCLEOTIDE SEQUENCE [LARGE SCALE GENOMIC DNA]</scope>
    <source>
        <strain evidence="1">CF27</strain>
    </source>
</reference>
<organism evidence="1">
    <name type="scientific">Acidithiobacillus ferrivorans</name>
    <dbReference type="NCBI Taxonomy" id="160808"/>
    <lineage>
        <taxon>Bacteria</taxon>
        <taxon>Pseudomonadati</taxon>
        <taxon>Pseudomonadota</taxon>
        <taxon>Acidithiobacillia</taxon>
        <taxon>Acidithiobacillales</taxon>
        <taxon>Acidithiobacillaceae</taxon>
        <taxon>Acidithiobacillus</taxon>
    </lineage>
</organism>
<keyword evidence="3" id="KW-1185">Reference proteome</keyword>
<sequence>MKTRIDSPQRDRWALLRFAIIGALLAVPHAAGEMATALASRSWRHPLTGEPVQFWFFTLGRWYYLHGLCQTFMKRGMCLH</sequence>
<reference evidence="2 3" key="3">
    <citation type="submission" date="2017-03" db="EMBL/GenBank/DDBJ databases">
        <authorList>
            <person name="Regsiter A."/>
            <person name="William W."/>
        </authorList>
    </citation>
    <scope>NUCLEOTIDE SEQUENCE [LARGE SCALE GENOMIC DNA]</scope>
    <source>
        <strain evidence="2">PRJEB5721</strain>
    </source>
</reference>
<dbReference type="EMBL" id="CCCS020000035">
    <property type="protein sequence ID" value="CDQ10420.1"/>
    <property type="molecule type" value="Genomic_DNA"/>
</dbReference>
<name>A0A060UPR4_9PROT</name>
<gene>
    <name evidence="2" type="ORF">AFERRI_10479</name>
    <name evidence="1" type="ORF">AFERRI_400201</name>
</gene>
<proteinExistence type="predicted"/>
<reference evidence="1" key="1">
    <citation type="submission" date="2014-03" db="EMBL/GenBank/DDBJ databases">
        <authorList>
            <person name="Genoscope - CEA"/>
        </authorList>
    </citation>
    <scope>NUCLEOTIDE SEQUENCE [LARGE SCALE GENOMIC DNA]</scope>
    <source>
        <strain evidence="1">CF27</strain>
    </source>
</reference>
<evidence type="ECO:0000313" key="1">
    <source>
        <dbReference type="EMBL" id="CDQ10420.1"/>
    </source>
</evidence>
<dbReference type="Proteomes" id="UP000193925">
    <property type="component" value="Chromosome AFERRI"/>
</dbReference>
<dbReference type="RefSeq" id="WP_035192921.1">
    <property type="nucleotide sequence ID" value="NZ_CCCS020000035.1"/>
</dbReference>
<evidence type="ECO:0000313" key="2">
    <source>
        <dbReference type="EMBL" id="SMH64446.1"/>
    </source>
</evidence>
<accession>A0A060UPR4</accession>
<dbReference type="AlphaFoldDB" id="A0A060UPR4"/>
<protein>
    <submittedName>
        <fullName evidence="1">Uncharacterized protein</fullName>
    </submittedName>
</protein>